<protein>
    <recommendedName>
        <fullName evidence="1">Flagellar protein FlgJ N-terminal domain-containing protein</fullName>
    </recommendedName>
</protein>
<sequence>MLNTVSTRPALLSTPWTPASVAAQEALRSQGETFAAILERAANQSDSQFSPHRLSNEFSEVNTELANRPMDLTGDVEGTISHIPDGDEAKLKEVFEQFVGQTFFGLLLKEMRKSVPKTKYFHGGLAEDIFEQHLDMAVAEKLAQATGDRFAGPMYELFQLQRKSLR</sequence>
<accession>A0A286RLW7</accession>
<dbReference type="AlphaFoldDB" id="A0A286RLW7"/>
<keyword evidence="3" id="KW-1185">Reference proteome</keyword>
<dbReference type="EMBL" id="CP018477">
    <property type="protein sequence ID" value="ASV76952.1"/>
    <property type="molecule type" value="Genomic_DNA"/>
</dbReference>
<reference evidence="2 3" key="1">
    <citation type="journal article" name="Front. Microbiol.">
        <title>Sugar Metabolism of the First Thermophilic Planctomycete Thermogutta terrifontis: Comparative Genomic and Transcriptomic Approaches.</title>
        <authorList>
            <person name="Elcheninov A.G."/>
            <person name="Menzel P."/>
            <person name="Gudbergsdottir S.R."/>
            <person name="Slesarev A.I."/>
            <person name="Kadnikov V.V."/>
            <person name="Krogh A."/>
            <person name="Bonch-Osmolovskaya E.A."/>
            <person name="Peng X."/>
            <person name="Kublanov I.V."/>
        </authorList>
    </citation>
    <scope>NUCLEOTIDE SEQUENCE [LARGE SCALE GENOMIC DNA]</scope>
    <source>
        <strain evidence="2 3">R1</strain>
    </source>
</reference>
<evidence type="ECO:0000313" key="2">
    <source>
        <dbReference type="EMBL" id="ASV76952.1"/>
    </source>
</evidence>
<proteinExistence type="predicted"/>
<dbReference type="Pfam" id="PF10135">
    <property type="entry name" value="Rod-binding"/>
    <property type="match status" value="1"/>
</dbReference>
<dbReference type="Proteomes" id="UP000215086">
    <property type="component" value="Chromosome"/>
</dbReference>
<organism evidence="2 3">
    <name type="scientific">Thermogutta terrifontis</name>
    <dbReference type="NCBI Taxonomy" id="1331910"/>
    <lineage>
        <taxon>Bacteria</taxon>
        <taxon>Pseudomonadati</taxon>
        <taxon>Planctomycetota</taxon>
        <taxon>Planctomycetia</taxon>
        <taxon>Pirellulales</taxon>
        <taxon>Thermoguttaceae</taxon>
        <taxon>Thermogutta</taxon>
    </lineage>
</organism>
<dbReference type="OrthoDB" id="280272at2"/>
<gene>
    <name evidence="2" type="ORF">THTE_4351</name>
</gene>
<feature type="domain" description="Flagellar protein FlgJ N-terminal" evidence="1">
    <location>
        <begin position="109"/>
        <end position="145"/>
    </location>
</feature>
<evidence type="ECO:0000313" key="3">
    <source>
        <dbReference type="Proteomes" id="UP000215086"/>
    </source>
</evidence>
<dbReference type="KEGG" id="ttf:THTE_4351"/>
<name>A0A286RLW7_9BACT</name>
<dbReference type="InterPro" id="IPR019301">
    <property type="entry name" value="Flagellar_prot_FlgJ_N"/>
</dbReference>
<dbReference type="RefSeq" id="WP_095416608.1">
    <property type="nucleotide sequence ID" value="NZ_CP018477.1"/>
</dbReference>
<evidence type="ECO:0000259" key="1">
    <source>
        <dbReference type="Pfam" id="PF10135"/>
    </source>
</evidence>